<dbReference type="PROSITE" id="PS51421">
    <property type="entry name" value="RAS"/>
    <property type="match status" value="1"/>
</dbReference>
<dbReference type="Gene3D" id="1.25.40.20">
    <property type="entry name" value="Ankyrin repeat-containing domain"/>
    <property type="match status" value="1"/>
</dbReference>
<dbReference type="SMART" id="SM00174">
    <property type="entry name" value="RHO"/>
    <property type="match status" value="1"/>
</dbReference>
<protein>
    <recommendedName>
        <fullName evidence="2">small monomeric GTPase</fullName>
        <ecNumber evidence="2">3.6.5.2</ecNumber>
    </recommendedName>
</protein>
<gene>
    <name evidence="7" type="ORF">IM811_017912</name>
</gene>
<feature type="region of interest" description="Disordered" evidence="6">
    <location>
        <begin position="187"/>
        <end position="234"/>
    </location>
</feature>
<evidence type="ECO:0000256" key="1">
    <source>
        <dbReference type="ARBA" id="ARBA00008344"/>
    </source>
</evidence>
<dbReference type="InterPro" id="IPR051065">
    <property type="entry name" value="Ras-related_GTPase"/>
</dbReference>
<dbReference type="EC" id="3.6.5.2" evidence="2"/>
<dbReference type="GO" id="GO:0005525">
    <property type="term" value="F:GTP binding"/>
    <property type="evidence" value="ECO:0007669"/>
    <property type="project" value="InterPro"/>
</dbReference>
<evidence type="ECO:0000313" key="8">
    <source>
        <dbReference type="Proteomes" id="UP000616885"/>
    </source>
</evidence>
<dbReference type="InterPro" id="IPR036770">
    <property type="entry name" value="Ankyrin_rpt-contain_sf"/>
</dbReference>
<feature type="repeat" description="ANK" evidence="5">
    <location>
        <begin position="327"/>
        <end position="359"/>
    </location>
</feature>
<feature type="region of interest" description="Disordered" evidence="6">
    <location>
        <begin position="416"/>
        <end position="442"/>
    </location>
</feature>
<dbReference type="PANTHER" id="PTHR45704">
    <property type="entry name" value="RAS-LIKE FAMILY MEMBER 11"/>
    <property type="match status" value="1"/>
</dbReference>
<dbReference type="PRINTS" id="PR00449">
    <property type="entry name" value="RASTRNSFRMNG"/>
</dbReference>
<comment type="similarity">
    <text evidence="1">Belongs to the small GTPase superfamily. Ras family.</text>
</comment>
<dbReference type="EMBL" id="JADCTT010000009">
    <property type="protein sequence ID" value="KAF9748407.1"/>
    <property type="molecule type" value="Genomic_DNA"/>
</dbReference>
<dbReference type="InterPro" id="IPR002110">
    <property type="entry name" value="Ankyrin_rpt"/>
</dbReference>
<dbReference type="Proteomes" id="UP000616885">
    <property type="component" value="Unassembled WGS sequence"/>
</dbReference>
<dbReference type="SUPFAM" id="SSF52540">
    <property type="entry name" value="P-loop containing nucleoside triphosphate hydrolases"/>
    <property type="match status" value="1"/>
</dbReference>
<feature type="repeat" description="ANK" evidence="5">
    <location>
        <begin position="294"/>
        <end position="326"/>
    </location>
</feature>
<proteinExistence type="inferred from homology"/>
<dbReference type="PROSITE" id="PS50088">
    <property type="entry name" value="ANK_REPEAT"/>
    <property type="match status" value="3"/>
</dbReference>
<dbReference type="Pfam" id="PF12796">
    <property type="entry name" value="Ank_2"/>
    <property type="match status" value="1"/>
</dbReference>
<dbReference type="SMART" id="SM00173">
    <property type="entry name" value="RAS"/>
    <property type="match status" value="1"/>
</dbReference>
<evidence type="ECO:0000256" key="6">
    <source>
        <dbReference type="SAM" id="MobiDB-lite"/>
    </source>
</evidence>
<dbReference type="SUPFAM" id="SSF48403">
    <property type="entry name" value="Ankyrin repeat"/>
    <property type="match status" value="1"/>
</dbReference>
<evidence type="ECO:0000256" key="3">
    <source>
        <dbReference type="ARBA" id="ARBA00022801"/>
    </source>
</evidence>
<dbReference type="InterPro" id="IPR001806">
    <property type="entry name" value="Small_GTPase"/>
</dbReference>
<evidence type="ECO:0000256" key="5">
    <source>
        <dbReference type="PROSITE-ProRule" id="PRU00023"/>
    </source>
</evidence>
<feature type="compositionally biased region" description="Basic and acidic residues" evidence="6">
    <location>
        <begin position="189"/>
        <end position="199"/>
    </location>
</feature>
<evidence type="ECO:0000313" key="7">
    <source>
        <dbReference type="EMBL" id="KAF9748407.1"/>
    </source>
</evidence>
<name>A0A8H7MZK9_BIOOC</name>
<dbReference type="GO" id="GO:0003925">
    <property type="term" value="F:G protein activity"/>
    <property type="evidence" value="ECO:0007669"/>
    <property type="project" value="UniProtKB-EC"/>
</dbReference>
<dbReference type="SMART" id="SM00175">
    <property type="entry name" value="RAB"/>
    <property type="match status" value="1"/>
</dbReference>
<dbReference type="Gene3D" id="3.40.50.300">
    <property type="entry name" value="P-loop containing nucleotide triphosphate hydrolases"/>
    <property type="match status" value="1"/>
</dbReference>
<evidence type="ECO:0000256" key="2">
    <source>
        <dbReference type="ARBA" id="ARBA00011984"/>
    </source>
</evidence>
<comment type="caution">
    <text evidence="7">The sequence shown here is derived from an EMBL/GenBank/DDBJ whole genome shotgun (WGS) entry which is preliminary data.</text>
</comment>
<comment type="catalytic activity">
    <reaction evidence="4">
        <text>GTP + H2O = GDP + phosphate + H(+)</text>
        <dbReference type="Rhea" id="RHEA:19669"/>
        <dbReference type="ChEBI" id="CHEBI:15377"/>
        <dbReference type="ChEBI" id="CHEBI:15378"/>
        <dbReference type="ChEBI" id="CHEBI:37565"/>
        <dbReference type="ChEBI" id="CHEBI:43474"/>
        <dbReference type="ChEBI" id="CHEBI:58189"/>
        <dbReference type="EC" id="3.6.5.2"/>
    </reaction>
</comment>
<feature type="compositionally biased region" description="Basic residues" evidence="6">
    <location>
        <begin position="216"/>
        <end position="229"/>
    </location>
</feature>
<evidence type="ECO:0000256" key="4">
    <source>
        <dbReference type="ARBA" id="ARBA00048098"/>
    </source>
</evidence>
<dbReference type="InterPro" id="IPR027417">
    <property type="entry name" value="P-loop_NTPase"/>
</dbReference>
<dbReference type="Pfam" id="PF00071">
    <property type="entry name" value="Ras"/>
    <property type="match status" value="1"/>
</dbReference>
<sequence length="522" mass="57656">MIMSFSDMDAMRPSTTQDRIVLLGARGVGKNSLRHQYSDGVFGHIKKDFRHVPCRKIVTAGGQTGLVEVESIRYLNENGRHEILDNLKYTDTFLIVYSVTSRASFEAAVECYGWIHWLYWSNRPGSPGQSQVPVTLVGNKNDLEGWREVSIGDGRKMARELGIGFCELTARDPSGVKKLFHEAIQASRQRKDGLPERQTTDVSPITTTSSITPPTSHKKSSLRSSRSRLSRLTTWRRSMSSSRQAYVPGWDPKTDYGKNELQEGLVAAAKANDPHKFRSYAQAGAQLDGRAMGEKGSVVHIAAAAGHLQVLEVIIQREAGINLPDLDGIPPLQLAAVNGHYQCVDLLLQNGGDIDQTSPRYGTALSAAASRGHVDIVRLLLYMGAEVEVEASPFGNIMQRLSRTFDASIVQFLHEPDDDTTTNSSLGEGPSQALSRDVSGVTTPNGSLDMQLTKIEEVEDMVEGIQPIMNIYRKEMRQFDTPRNQIRSTLISQTTIGSLVRYLITPMTCTPRAVRPLRFVEG</sequence>
<dbReference type="AlphaFoldDB" id="A0A8H7MZK9"/>
<dbReference type="SMART" id="SM00248">
    <property type="entry name" value="ANK"/>
    <property type="match status" value="3"/>
</dbReference>
<dbReference type="PROSITE" id="PS51419">
    <property type="entry name" value="RAB"/>
    <property type="match status" value="1"/>
</dbReference>
<dbReference type="PROSITE" id="PS50297">
    <property type="entry name" value="ANK_REP_REGION"/>
    <property type="match status" value="2"/>
</dbReference>
<feature type="compositionally biased region" description="Low complexity" evidence="6">
    <location>
        <begin position="200"/>
        <end position="215"/>
    </location>
</feature>
<organism evidence="7 8">
    <name type="scientific">Bionectria ochroleuca</name>
    <name type="common">Gliocladium roseum</name>
    <dbReference type="NCBI Taxonomy" id="29856"/>
    <lineage>
        <taxon>Eukaryota</taxon>
        <taxon>Fungi</taxon>
        <taxon>Dikarya</taxon>
        <taxon>Ascomycota</taxon>
        <taxon>Pezizomycotina</taxon>
        <taxon>Sordariomycetes</taxon>
        <taxon>Hypocreomycetidae</taxon>
        <taxon>Hypocreales</taxon>
        <taxon>Bionectriaceae</taxon>
        <taxon>Clonostachys</taxon>
    </lineage>
</organism>
<keyword evidence="3" id="KW-0378">Hydrolase</keyword>
<feature type="repeat" description="ANK" evidence="5">
    <location>
        <begin position="360"/>
        <end position="392"/>
    </location>
</feature>
<accession>A0A8H7MZK9</accession>
<reference evidence="7" key="1">
    <citation type="submission" date="2020-10" db="EMBL/GenBank/DDBJ databases">
        <title>High-Quality Genome Resource of Clonostachys rosea strain S41 by Oxford Nanopore Long-Read Sequencing.</title>
        <authorList>
            <person name="Wang H."/>
        </authorList>
    </citation>
    <scope>NUCLEOTIDE SEQUENCE</scope>
    <source>
        <strain evidence="7">S41</strain>
    </source>
</reference>
<keyword evidence="5" id="KW-0040">ANK repeat</keyword>